<protein>
    <submittedName>
        <fullName evidence="1">Uncharacterized protein</fullName>
    </submittedName>
</protein>
<keyword evidence="2" id="KW-1185">Reference proteome</keyword>
<sequence>MPRVRTRDGAGVSRWLQGIISVS</sequence>
<evidence type="ECO:0000313" key="1">
    <source>
        <dbReference type="EMBL" id="MQL82605.1"/>
    </source>
</evidence>
<dbReference type="Proteomes" id="UP000652761">
    <property type="component" value="Unassembled WGS sequence"/>
</dbReference>
<dbReference type="AlphaFoldDB" id="A0A843UGL6"/>
<reference evidence="1" key="1">
    <citation type="submission" date="2017-07" db="EMBL/GenBank/DDBJ databases">
        <title>Taro Niue Genome Assembly and Annotation.</title>
        <authorList>
            <person name="Atibalentja N."/>
            <person name="Keating K."/>
            <person name="Fields C.J."/>
        </authorList>
    </citation>
    <scope>NUCLEOTIDE SEQUENCE</scope>
    <source>
        <strain evidence="1">Niue_2</strain>
        <tissue evidence="1">Leaf</tissue>
    </source>
</reference>
<accession>A0A843UGL6</accession>
<gene>
    <name evidence="1" type="ORF">Taro_015080</name>
</gene>
<name>A0A843UGL6_COLES</name>
<organism evidence="1 2">
    <name type="scientific">Colocasia esculenta</name>
    <name type="common">Wild taro</name>
    <name type="synonym">Arum esculentum</name>
    <dbReference type="NCBI Taxonomy" id="4460"/>
    <lineage>
        <taxon>Eukaryota</taxon>
        <taxon>Viridiplantae</taxon>
        <taxon>Streptophyta</taxon>
        <taxon>Embryophyta</taxon>
        <taxon>Tracheophyta</taxon>
        <taxon>Spermatophyta</taxon>
        <taxon>Magnoliopsida</taxon>
        <taxon>Liliopsida</taxon>
        <taxon>Araceae</taxon>
        <taxon>Aroideae</taxon>
        <taxon>Colocasieae</taxon>
        <taxon>Colocasia</taxon>
    </lineage>
</organism>
<dbReference type="EMBL" id="NMUH01000643">
    <property type="protein sequence ID" value="MQL82605.1"/>
    <property type="molecule type" value="Genomic_DNA"/>
</dbReference>
<evidence type="ECO:0000313" key="2">
    <source>
        <dbReference type="Proteomes" id="UP000652761"/>
    </source>
</evidence>
<comment type="caution">
    <text evidence="1">The sequence shown here is derived from an EMBL/GenBank/DDBJ whole genome shotgun (WGS) entry which is preliminary data.</text>
</comment>
<proteinExistence type="predicted"/>